<dbReference type="AlphaFoldDB" id="A0A6J4K8I5"/>
<organism evidence="1">
    <name type="scientific">uncultured Chloroflexota bacterium</name>
    <dbReference type="NCBI Taxonomy" id="166587"/>
    <lineage>
        <taxon>Bacteria</taxon>
        <taxon>Bacillati</taxon>
        <taxon>Chloroflexota</taxon>
        <taxon>environmental samples</taxon>
    </lineage>
</organism>
<name>A0A6J4K8I5_9CHLR</name>
<protein>
    <submittedName>
        <fullName evidence="1">Uncharacterized protein</fullName>
    </submittedName>
</protein>
<evidence type="ECO:0000313" key="1">
    <source>
        <dbReference type="EMBL" id="CAA9297914.1"/>
    </source>
</evidence>
<reference evidence="1" key="1">
    <citation type="submission" date="2020-02" db="EMBL/GenBank/DDBJ databases">
        <authorList>
            <person name="Meier V. D."/>
        </authorList>
    </citation>
    <scope>NUCLEOTIDE SEQUENCE</scope>
    <source>
        <strain evidence="1">AVDCRST_MAG77</strain>
    </source>
</reference>
<sequence length="87" mass="9192">MTAGPASLTGWSDGQLLNRLLAGAPGIGPSVVELEGELARRCADAQRREDVRRLLKGYASAAPEYVDEDAQAAARRYLAVFDGDTSG</sequence>
<gene>
    <name evidence="1" type="ORF">AVDCRST_MAG77-5370</name>
</gene>
<dbReference type="EMBL" id="CADCTC010000279">
    <property type="protein sequence ID" value="CAA9297914.1"/>
    <property type="molecule type" value="Genomic_DNA"/>
</dbReference>
<proteinExistence type="predicted"/>
<accession>A0A6J4K8I5</accession>